<name>A0ABW4C0D4_9LACO</name>
<keyword evidence="3" id="KW-1185">Reference proteome</keyword>
<accession>A0ABW4C0D4</accession>
<evidence type="ECO:0000256" key="1">
    <source>
        <dbReference type="SAM" id="SignalP"/>
    </source>
</evidence>
<organism evidence="2 3">
    <name type="scientific">Lactiplantibacillus songbeiensis</name>
    <dbReference type="NCBI Taxonomy" id="2559920"/>
    <lineage>
        <taxon>Bacteria</taxon>
        <taxon>Bacillati</taxon>
        <taxon>Bacillota</taxon>
        <taxon>Bacilli</taxon>
        <taxon>Lactobacillales</taxon>
        <taxon>Lactobacillaceae</taxon>
        <taxon>Lactiplantibacillus</taxon>
    </lineage>
</organism>
<reference evidence="3" key="1">
    <citation type="journal article" date="2019" name="Int. J. Syst. Evol. Microbiol.">
        <title>The Global Catalogue of Microorganisms (GCM) 10K type strain sequencing project: providing services to taxonomists for standard genome sequencing and annotation.</title>
        <authorList>
            <consortium name="The Broad Institute Genomics Platform"/>
            <consortium name="The Broad Institute Genome Sequencing Center for Infectious Disease"/>
            <person name="Wu L."/>
            <person name="Ma J."/>
        </authorList>
    </citation>
    <scope>NUCLEOTIDE SEQUENCE [LARGE SCALE GENOMIC DNA]</scope>
    <source>
        <strain evidence="3">CCM 8931</strain>
    </source>
</reference>
<dbReference type="RefSeq" id="WP_137634282.1">
    <property type="nucleotide sequence ID" value="NZ_BJDL01000008.1"/>
</dbReference>
<protein>
    <submittedName>
        <fullName evidence="2">D-alanyl-D-alanine carboxypeptidase</fullName>
    </submittedName>
</protein>
<evidence type="ECO:0000313" key="3">
    <source>
        <dbReference type="Proteomes" id="UP001597188"/>
    </source>
</evidence>
<gene>
    <name evidence="2" type="ORF">ACFQ5L_03930</name>
</gene>
<proteinExistence type="predicted"/>
<keyword evidence="2" id="KW-0121">Carboxypeptidase</keyword>
<feature type="signal peptide" evidence="1">
    <location>
        <begin position="1"/>
        <end position="28"/>
    </location>
</feature>
<feature type="chain" id="PRO_5046873010" evidence="1">
    <location>
        <begin position="29"/>
        <end position="374"/>
    </location>
</feature>
<keyword evidence="1" id="KW-0732">Signal</keyword>
<dbReference type="GO" id="GO:0004180">
    <property type="term" value="F:carboxypeptidase activity"/>
    <property type="evidence" value="ECO:0007669"/>
    <property type="project" value="UniProtKB-KW"/>
</dbReference>
<evidence type="ECO:0000313" key="2">
    <source>
        <dbReference type="EMBL" id="MFD1420112.1"/>
    </source>
</evidence>
<dbReference type="EMBL" id="JBHTOJ010000009">
    <property type="protein sequence ID" value="MFD1420112.1"/>
    <property type="molecule type" value="Genomic_DNA"/>
</dbReference>
<sequence length="374" mass="42512">MKKLGTFLLLGALVGIGGLSTVSTPAKAQIKTNFTNITDQNDFYYNKFTNIAYHPKSSKKNAYIWNDTHTKKLYNLKSYPNYTWFKVASGTYKGSHNWVQVTNSPDSKRGWVYKSNLTKGYNSKGYQITSKRYGKYSGGYYHVPAGKKNIYLWDWTHTKKRLNIKSYTNQTFSRRHSVIMTHNGSKHWYYYVGIQTKKQTVYGYVRSDQVKVGKTTDHSGQDVLFPGAFVGTKDYVQYINQGKYQKLAREIVKLFPNTPVDLGLSRIAAYNYATNDTWEEDAPETIETTGYKDIVPFESVATYLMAHKTQTNAQKIAGIEKLLNKAGYTKAKRAKLSGYKLGIYIINNVKGGKVTESGELLKGNWYGLVIGKTE</sequence>
<keyword evidence="2" id="KW-0378">Hydrolase</keyword>
<keyword evidence="2" id="KW-0645">Protease</keyword>
<comment type="caution">
    <text evidence="2">The sequence shown here is derived from an EMBL/GenBank/DDBJ whole genome shotgun (WGS) entry which is preliminary data.</text>
</comment>
<dbReference type="Proteomes" id="UP001597188">
    <property type="component" value="Unassembled WGS sequence"/>
</dbReference>